<proteinExistence type="predicted"/>
<organism evidence="2 3">
    <name type="scientific">Fictibacillus nanhaiensis</name>
    <dbReference type="NCBI Taxonomy" id="742169"/>
    <lineage>
        <taxon>Bacteria</taxon>
        <taxon>Bacillati</taxon>
        <taxon>Bacillota</taxon>
        <taxon>Bacilli</taxon>
        <taxon>Bacillales</taxon>
        <taxon>Fictibacillaceae</taxon>
        <taxon>Fictibacillus</taxon>
    </lineage>
</organism>
<name>A0ABS2ZQ22_9BACL</name>
<feature type="transmembrane region" description="Helical" evidence="1">
    <location>
        <begin position="68"/>
        <end position="86"/>
    </location>
</feature>
<feature type="transmembrane region" description="Helical" evidence="1">
    <location>
        <begin position="221"/>
        <end position="238"/>
    </location>
</feature>
<reference evidence="2 3" key="1">
    <citation type="submission" date="2021-01" db="EMBL/GenBank/DDBJ databases">
        <title>Genome Sequencing of Type Strains.</title>
        <authorList>
            <person name="Lemaire J.F."/>
            <person name="Inderbitzin P."/>
            <person name="Collins S.B."/>
            <person name="Wespe N."/>
            <person name="Knight-Connoni V."/>
        </authorList>
    </citation>
    <scope>NUCLEOTIDE SEQUENCE [LARGE SCALE GENOMIC DNA]</scope>
    <source>
        <strain evidence="2 3">DSM 23009</strain>
    </source>
</reference>
<feature type="transmembrane region" description="Helical" evidence="1">
    <location>
        <begin position="193"/>
        <end position="215"/>
    </location>
</feature>
<accession>A0ABS2ZQ22</accession>
<gene>
    <name evidence="2" type="ORF">JYA63_03845</name>
</gene>
<feature type="transmembrane region" description="Helical" evidence="1">
    <location>
        <begin position="101"/>
        <end position="120"/>
    </location>
</feature>
<keyword evidence="1" id="KW-0472">Membrane</keyword>
<evidence type="ECO:0000313" key="2">
    <source>
        <dbReference type="EMBL" id="MBN3553385.1"/>
    </source>
</evidence>
<sequence length="358" mass="41716">MIKTMNRPIRWIPYLFLSLLIIGSNVILYQTTYFQPVPTSVLIGSMFDFLLVIPLLTYYFIIRKRYSWKLTLLVALVSYAFASWIIPDDLMKSVSLIPKALLLLEAGFISIELYLLFIVCRKLPKVKKTYKEINGELPFLLRIKQAVNLHFMKSRLIDSLISEVTMLYYAFFSWHRAPMINEQTFTYHKNTSYVALQLMLIHALIIESVGLHYFFSQWNHTVSLILLFINIYSILFLIGQMQAVKKVPVIVTEHSLILNIGFIKSLDLPFKYIQEWKTYEGPDELSAAEMKYTFEARVSDFIPEKPNIELLLKIPVRSEIIYGFKKDVTRVVIKVDEPAELMRLIDKRMAEDASNLGD</sequence>
<comment type="caution">
    <text evidence="2">The sequence shown here is derived from an EMBL/GenBank/DDBJ whole genome shotgun (WGS) entry which is preliminary data.</text>
</comment>
<evidence type="ECO:0000313" key="3">
    <source>
        <dbReference type="Proteomes" id="UP001296923"/>
    </source>
</evidence>
<evidence type="ECO:0008006" key="4">
    <source>
        <dbReference type="Google" id="ProtNLM"/>
    </source>
</evidence>
<feature type="transmembrane region" description="Helical" evidence="1">
    <location>
        <begin position="12"/>
        <end position="29"/>
    </location>
</feature>
<feature type="transmembrane region" description="Helical" evidence="1">
    <location>
        <begin position="41"/>
        <end position="61"/>
    </location>
</feature>
<dbReference type="EMBL" id="JAFHKR010000037">
    <property type="protein sequence ID" value="MBN3553385.1"/>
    <property type="molecule type" value="Genomic_DNA"/>
</dbReference>
<keyword evidence="1" id="KW-1133">Transmembrane helix</keyword>
<keyword evidence="1" id="KW-0812">Transmembrane</keyword>
<protein>
    <recommendedName>
        <fullName evidence="4">Beta-carotene 15,15'-monooxygenase</fullName>
    </recommendedName>
</protein>
<dbReference type="Proteomes" id="UP001296923">
    <property type="component" value="Unassembled WGS sequence"/>
</dbReference>
<dbReference type="RefSeq" id="WP_205724584.1">
    <property type="nucleotide sequence ID" value="NZ_JAFHKR010000037.1"/>
</dbReference>
<keyword evidence="3" id="KW-1185">Reference proteome</keyword>
<evidence type="ECO:0000256" key="1">
    <source>
        <dbReference type="SAM" id="Phobius"/>
    </source>
</evidence>